<protein>
    <submittedName>
        <fullName evidence="5">Helicase</fullName>
    </submittedName>
</protein>
<dbReference type="Gene3D" id="3.40.50.300">
    <property type="entry name" value="P-loop containing nucleotide triphosphate hydrolases"/>
    <property type="match status" value="1"/>
</dbReference>
<keyword evidence="2 5" id="KW-0547">Nucleotide-binding</keyword>
<dbReference type="InterPro" id="IPR000330">
    <property type="entry name" value="SNF2_N"/>
</dbReference>
<dbReference type="PROSITE" id="PS51194">
    <property type="entry name" value="HELICASE_CTER"/>
    <property type="match status" value="1"/>
</dbReference>
<accession>A0A317CG73</accession>
<organism evidence="5 6">
    <name type="scientific">Leucothrix arctica</name>
    <dbReference type="NCBI Taxonomy" id="1481894"/>
    <lineage>
        <taxon>Bacteria</taxon>
        <taxon>Pseudomonadati</taxon>
        <taxon>Pseudomonadota</taxon>
        <taxon>Gammaproteobacteria</taxon>
        <taxon>Thiotrichales</taxon>
        <taxon>Thiotrichaceae</taxon>
        <taxon>Leucothrix</taxon>
    </lineage>
</organism>
<dbReference type="Gene3D" id="3.40.50.10810">
    <property type="entry name" value="Tandem AAA-ATPase domain"/>
    <property type="match status" value="1"/>
</dbReference>
<feature type="domain" description="Helicase ATP-binding" evidence="3">
    <location>
        <begin position="944"/>
        <end position="1100"/>
    </location>
</feature>
<dbReference type="OrthoDB" id="9760715at2"/>
<evidence type="ECO:0000259" key="3">
    <source>
        <dbReference type="PROSITE" id="PS51192"/>
    </source>
</evidence>
<gene>
    <name evidence="5" type="ORF">DKT75_13175</name>
</gene>
<evidence type="ECO:0000256" key="2">
    <source>
        <dbReference type="ARBA" id="ARBA00022806"/>
    </source>
</evidence>
<dbReference type="CDD" id="cd18012">
    <property type="entry name" value="DEXQc_arch_SWI2_SNF2"/>
    <property type="match status" value="1"/>
</dbReference>
<dbReference type="InterPro" id="IPR027417">
    <property type="entry name" value="P-loop_NTPase"/>
</dbReference>
<dbReference type="PROSITE" id="PS51192">
    <property type="entry name" value="HELICASE_ATP_BIND_1"/>
    <property type="match status" value="1"/>
</dbReference>
<name>A0A317CG73_9GAMM</name>
<dbReference type="InterPro" id="IPR049730">
    <property type="entry name" value="SNF2/RAD54-like_C"/>
</dbReference>
<dbReference type="SUPFAM" id="SSF52540">
    <property type="entry name" value="P-loop containing nucleoside triphosphate hydrolases"/>
    <property type="match status" value="2"/>
</dbReference>
<dbReference type="EMBL" id="QGKL01000035">
    <property type="protein sequence ID" value="PWQ95290.1"/>
    <property type="molecule type" value="Genomic_DNA"/>
</dbReference>
<comment type="caution">
    <text evidence="5">The sequence shown here is derived from an EMBL/GenBank/DDBJ whole genome shotgun (WGS) entry which is preliminary data.</text>
</comment>
<dbReference type="RefSeq" id="WP_109823902.1">
    <property type="nucleotide sequence ID" value="NZ_QGKL01000035.1"/>
</dbReference>
<keyword evidence="2 5" id="KW-0067">ATP-binding</keyword>
<evidence type="ECO:0000313" key="6">
    <source>
        <dbReference type="Proteomes" id="UP000245506"/>
    </source>
</evidence>
<keyword evidence="6" id="KW-1185">Reference proteome</keyword>
<proteinExistence type="predicted"/>
<evidence type="ECO:0000259" key="4">
    <source>
        <dbReference type="PROSITE" id="PS51194"/>
    </source>
</evidence>
<feature type="domain" description="Helicase C-terminal" evidence="4">
    <location>
        <begin position="1220"/>
        <end position="1372"/>
    </location>
</feature>
<dbReference type="InterPro" id="IPR014001">
    <property type="entry name" value="Helicase_ATP-bd"/>
</dbReference>
<dbReference type="InterPro" id="IPR038718">
    <property type="entry name" value="SNF2-like_sf"/>
</dbReference>
<dbReference type="SMART" id="SM00490">
    <property type="entry name" value="HELICc"/>
    <property type="match status" value="1"/>
</dbReference>
<dbReference type="GO" id="GO:0004386">
    <property type="term" value="F:helicase activity"/>
    <property type="evidence" value="ECO:0007669"/>
    <property type="project" value="UniProtKB-KW"/>
</dbReference>
<dbReference type="Pfam" id="PF00176">
    <property type="entry name" value="SNF2-rel_dom"/>
    <property type="match status" value="1"/>
</dbReference>
<evidence type="ECO:0000313" key="5">
    <source>
        <dbReference type="EMBL" id="PWQ95290.1"/>
    </source>
</evidence>
<dbReference type="GO" id="GO:0016787">
    <property type="term" value="F:hydrolase activity"/>
    <property type="evidence" value="ECO:0007669"/>
    <property type="project" value="UniProtKB-KW"/>
</dbReference>
<dbReference type="GO" id="GO:0005524">
    <property type="term" value="F:ATP binding"/>
    <property type="evidence" value="ECO:0007669"/>
    <property type="project" value="InterPro"/>
</dbReference>
<dbReference type="Pfam" id="PF00271">
    <property type="entry name" value="Helicase_C"/>
    <property type="match status" value="1"/>
</dbReference>
<dbReference type="Proteomes" id="UP000245506">
    <property type="component" value="Unassembled WGS sequence"/>
</dbReference>
<dbReference type="CDD" id="cd18793">
    <property type="entry name" value="SF2_C_SNF"/>
    <property type="match status" value="1"/>
</dbReference>
<evidence type="ECO:0000256" key="1">
    <source>
        <dbReference type="ARBA" id="ARBA00022801"/>
    </source>
</evidence>
<dbReference type="SMART" id="SM00487">
    <property type="entry name" value="DEXDc"/>
    <property type="match status" value="1"/>
</dbReference>
<sequence>MTDNTVQFDLSTFQALPDLERSLLHLLSVIYAPTAATPLAICARKVGIKNPDGDESFNLHSLKPVLQGLMDSGWITSGINRFACLSEMRELITMDAMRNGTFDSYSESILEAFEPRQVDGMVTWQDLEHGISHARIHLFRGDRERLRETLKTAYAQFSDSETPLDAKGFYEPIFGTPPDPEVLETLKPAILSDAFKDLAHTGMQKLQNLQPLWELMQQRKATSESTEQAEATDEILETQTLYCLLTGQLDALDVAPDDSAHNPANILLESIRHLIHSGVDASLEIIGMDVEGKGSSVITLNHELTVLPTLALMASPNADHLHIARLALTQSQRTSTHTLLQQYLESVSTGVFSVSKTPVDIEHGQLNLLLFCVLTHWLSQQLDEVTQAELETRYKQSSDANYHWLAAEYAQALAFLGKPESQEDYKAIAEQAHKALGTSSLFSLITPKAKWERALDALNMLADHQVQAVRHSEERLIWLLEADTHDSYNLMPKVQKRKAAGGWSKGRTLSLARLKLEYTELAYLSDKDVELCNLIQHRPDFDLQSDTSSPCYIDMNTAWPVLVSHPALYWDQSRHTPLEVVQSEFELLVNEEGDKLRISFYPPVFSSKTNDQFVLQKETPTRLCIYRKNDQVMRLHDILAQGLVIPREAEAQLRDTLGSLAPMISIQSDLEGVVDAEDVESDTRIHANLLPYGEGLRATLRVKPFGSFGPLYPPGQGRRKLVTEHYGDKYKTERDLGLETERQQNILMHSATLEHDEDDYDDEYIIEDPQDCLELLEQLRELGEEVVIAWPEGEALRVESRVDSGSMRLNINKSDDWFQLDGSLVVNDDLVLTLQQILDLSKSSNGRFIELGDGEYVALTRQLQKKLNALHSLAEEHEGKIRISSLAALALDELTQDIGERIVDDAWVKHLARLESLKDFTPAVPDTLNTELRDYQEQGFQWLCRLAEWGVGACLADDMGLGKTIQTLALILQRSEQGPTLVVAPTSVCNNWMSETEKFAPTLTPIFYRGKERDEILKDAGPNDLIICSYGLLQQDAEQFIEAQWTTVVLDEAQAIKNVGAKRTRTAHQLKSDFRLVTTGTPIENHLGELWSLFRFLNPGLLHTQDQFMKRFMLPIERDKNDGARHALRALIQPFMLRRTKGQVLSELPPRTEITLEVPLSEGERALYEAVRLQAIEGLEPGKSENGGDHLKVLAAITRLRMASCNPKLVMPETTLPSSKLQQFATLTEELLENDHKALVFSQFVKHLKLIREYLDQAGISYQYLDGSTSMAQRKERVDAFQAGEGDIFLISLKAGGSGLNLTAADYVVHMDPWWNPAVEDQASDRAHRIGQTRPVTVYRLVAQDTIEEKIIKLHQQKRDLADSLLEGGDISGSLGAKEMLALIRDI</sequence>
<reference evidence="5 6" key="1">
    <citation type="submission" date="2018-05" db="EMBL/GenBank/DDBJ databases">
        <title>Leucothrix arctica sp. nov., isolated from Arctic seawater.</title>
        <authorList>
            <person name="Choi A."/>
            <person name="Baek K."/>
        </authorList>
    </citation>
    <scope>NUCLEOTIDE SEQUENCE [LARGE SCALE GENOMIC DNA]</scope>
    <source>
        <strain evidence="5 6">IMCC9719</strain>
    </source>
</reference>
<keyword evidence="2 5" id="KW-0347">Helicase</keyword>
<dbReference type="PANTHER" id="PTHR10799">
    <property type="entry name" value="SNF2/RAD54 HELICASE FAMILY"/>
    <property type="match status" value="1"/>
</dbReference>
<keyword evidence="1" id="KW-0378">Hydrolase</keyword>
<dbReference type="InterPro" id="IPR001650">
    <property type="entry name" value="Helicase_C-like"/>
</dbReference>